<dbReference type="RefSeq" id="WP_152299599.1">
    <property type="nucleotide sequence ID" value="NZ_CP041166.1"/>
</dbReference>
<dbReference type="EMBL" id="CP041166">
    <property type="protein sequence ID" value="QFR43536.1"/>
    <property type="molecule type" value="Genomic_DNA"/>
</dbReference>
<organism evidence="4 5">
    <name type="scientific">Sulfurimonas xiamenensis</name>
    <dbReference type="NCBI Taxonomy" id="2590021"/>
    <lineage>
        <taxon>Bacteria</taxon>
        <taxon>Pseudomonadati</taxon>
        <taxon>Campylobacterota</taxon>
        <taxon>Epsilonproteobacteria</taxon>
        <taxon>Campylobacterales</taxon>
        <taxon>Sulfurimonadaceae</taxon>
        <taxon>Sulfurimonas</taxon>
    </lineage>
</organism>
<protein>
    <submittedName>
        <fullName evidence="4">Porin family protein</fullName>
    </submittedName>
</protein>
<sequence length="225" mass="25585">MKNFTLSIATVLALSTFAVASEDIPAVGSKSGFYIGGAYSLVNSEMSVHRDYGYIEGNDYDRYDSYEVDTNAYMLQAGYQFNQYIAIEGRYWNAMDSEKNSYSRYTNGELDYSNDYSDGDWSAWGIYVKPMYPVTETFSVYALLGYGNVSIKDEWSDDKSLLDENVFQWGIGASYSITENTSFFIDYVRLCKDEGDTYVDGGYDYNTYDLDITIDTVNIGLSYKF</sequence>
<evidence type="ECO:0000256" key="2">
    <source>
        <dbReference type="SAM" id="SignalP"/>
    </source>
</evidence>
<accession>A0AAJ4DMZ3</accession>
<evidence type="ECO:0000313" key="4">
    <source>
        <dbReference type="EMBL" id="QFR43536.1"/>
    </source>
</evidence>
<evidence type="ECO:0000259" key="3">
    <source>
        <dbReference type="Pfam" id="PF13505"/>
    </source>
</evidence>
<feature type="signal peptide" evidence="2">
    <location>
        <begin position="1"/>
        <end position="20"/>
    </location>
</feature>
<name>A0AAJ4DMZ3_9BACT</name>
<dbReference type="Gene3D" id="2.40.160.20">
    <property type="match status" value="1"/>
</dbReference>
<dbReference type="InterPro" id="IPR011250">
    <property type="entry name" value="OMP/PagP_B-barrel"/>
</dbReference>
<dbReference type="SUPFAM" id="SSF56925">
    <property type="entry name" value="OMPA-like"/>
    <property type="match status" value="1"/>
</dbReference>
<feature type="domain" description="Outer membrane protein beta-barrel" evidence="3">
    <location>
        <begin position="10"/>
        <end position="225"/>
    </location>
</feature>
<proteinExistence type="predicted"/>
<reference evidence="5" key="1">
    <citation type="submission" date="2019-06" db="EMBL/GenBank/DDBJ databases">
        <title>Sulfurimonas gotlandica sp. nov., a chemoautotrophic and psychrotolerant epsilonproteobacterium isolated from a pelagic redoxcline, and an emended description of the genus Sulfurimonas.</title>
        <authorList>
            <person name="Wang S."/>
            <person name="Jiang L."/>
            <person name="Shao Z."/>
        </authorList>
    </citation>
    <scope>NUCLEOTIDE SEQUENCE [LARGE SCALE GENOMIC DNA]</scope>
    <source>
        <strain evidence="5">1-1N</strain>
    </source>
</reference>
<keyword evidence="5" id="KW-1185">Reference proteome</keyword>
<dbReference type="Pfam" id="PF13505">
    <property type="entry name" value="OMP_b-brl"/>
    <property type="match status" value="1"/>
</dbReference>
<dbReference type="Proteomes" id="UP000326061">
    <property type="component" value="Chromosome"/>
</dbReference>
<keyword evidence="1 2" id="KW-0732">Signal</keyword>
<dbReference type="KEGG" id="suln:FJR47_06290"/>
<dbReference type="AlphaFoldDB" id="A0AAJ4DMZ3"/>
<evidence type="ECO:0000313" key="5">
    <source>
        <dbReference type="Proteomes" id="UP000326061"/>
    </source>
</evidence>
<dbReference type="InterPro" id="IPR027385">
    <property type="entry name" value="Beta-barrel_OMP"/>
</dbReference>
<gene>
    <name evidence="4" type="ORF">FJR47_06290</name>
</gene>
<feature type="chain" id="PRO_5042500383" evidence="2">
    <location>
        <begin position="21"/>
        <end position="225"/>
    </location>
</feature>
<evidence type="ECO:0000256" key="1">
    <source>
        <dbReference type="ARBA" id="ARBA00022729"/>
    </source>
</evidence>